<evidence type="ECO:0000259" key="2">
    <source>
        <dbReference type="Pfam" id="PF14237"/>
    </source>
</evidence>
<proteinExistence type="predicted"/>
<dbReference type="RefSeq" id="WP_144354161.1">
    <property type="nucleotide sequence ID" value="NZ_CBCRVV010000036.1"/>
</dbReference>
<sequence length="250" mass="26509">MATQEFYIRNASETEARGPFTHEHLISLAETGQITRETLYYDAAKEQWVPITEDAELIAVIFPEKVSLKLKSKTKLKTLNVADAAAAPISVDDMLAAAEGRTAETEDKLDPSIARERAAAIGLYSAIVLLLISAAALMLPSIDILANFDPVVLLKHPLVILGAFNTVLAVLLGLQVTQAYPLVRFSAAMGVGLVGFLLWTQSQSTPLAAFALGSAGLYFCTVFVNFAGVGLAAGLGLVGMGGYAFFALTT</sequence>
<keyword evidence="1" id="KW-0812">Transmembrane</keyword>
<evidence type="ECO:0000313" key="4">
    <source>
        <dbReference type="Proteomes" id="UP000315648"/>
    </source>
</evidence>
<dbReference type="Proteomes" id="UP000315648">
    <property type="component" value="Unassembled WGS sequence"/>
</dbReference>
<gene>
    <name evidence="3" type="ORF">FPL22_16610</name>
</gene>
<keyword evidence="1" id="KW-0472">Membrane</keyword>
<comment type="caution">
    <text evidence="3">The sequence shown here is derived from an EMBL/GenBank/DDBJ whole genome shotgun (WGS) entry which is preliminary data.</text>
</comment>
<dbReference type="InterPro" id="IPR025640">
    <property type="entry name" value="GYF_2"/>
</dbReference>
<dbReference type="AlphaFoldDB" id="A0A556QEE4"/>
<evidence type="ECO:0000313" key="3">
    <source>
        <dbReference type="EMBL" id="TSJ75019.1"/>
    </source>
</evidence>
<reference evidence="3 4" key="1">
    <citation type="submission" date="2019-07" db="EMBL/GenBank/DDBJ databases">
        <title>Description of 53C-WASEF.</title>
        <authorList>
            <person name="Pitt A."/>
            <person name="Hahn M.W."/>
        </authorList>
    </citation>
    <scope>NUCLEOTIDE SEQUENCE [LARGE SCALE GENOMIC DNA]</scope>
    <source>
        <strain evidence="3 4">53C-WASEF</strain>
    </source>
</reference>
<name>A0A556QEE4_9BACT</name>
<dbReference type="OrthoDB" id="190307at2"/>
<feature type="domain" description="GYF" evidence="2">
    <location>
        <begin position="13"/>
        <end position="57"/>
    </location>
</feature>
<dbReference type="Pfam" id="PF14237">
    <property type="entry name" value="GYF_2"/>
    <property type="match status" value="1"/>
</dbReference>
<feature type="transmembrane region" description="Helical" evidence="1">
    <location>
        <begin position="182"/>
        <end position="200"/>
    </location>
</feature>
<evidence type="ECO:0000256" key="1">
    <source>
        <dbReference type="SAM" id="Phobius"/>
    </source>
</evidence>
<accession>A0A556QEE4</accession>
<organism evidence="3 4">
    <name type="scientific">Rariglobus hedericola</name>
    <dbReference type="NCBI Taxonomy" id="2597822"/>
    <lineage>
        <taxon>Bacteria</taxon>
        <taxon>Pseudomonadati</taxon>
        <taxon>Verrucomicrobiota</taxon>
        <taxon>Opitutia</taxon>
        <taxon>Opitutales</taxon>
        <taxon>Opitutaceae</taxon>
        <taxon>Rariglobus</taxon>
    </lineage>
</organism>
<feature type="transmembrane region" description="Helical" evidence="1">
    <location>
        <begin position="158"/>
        <end position="176"/>
    </location>
</feature>
<dbReference type="EMBL" id="VMBG01000004">
    <property type="protein sequence ID" value="TSJ75019.1"/>
    <property type="molecule type" value="Genomic_DNA"/>
</dbReference>
<feature type="transmembrane region" description="Helical" evidence="1">
    <location>
        <begin position="121"/>
        <end position="146"/>
    </location>
</feature>
<protein>
    <submittedName>
        <fullName evidence="3">DUF4339 domain-containing protein</fullName>
    </submittedName>
</protein>
<feature type="transmembrane region" description="Helical" evidence="1">
    <location>
        <begin position="230"/>
        <end position="248"/>
    </location>
</feature>
<keyword evidence="4" id="KW-1185">Reference proteome</keyword>
<keyword evidence="1" id="KW-1133">Transmembrane helix</keyword>